<gene>
    <name evidence="1" type="ORF">Tco_1004976</name>
</gene>
<name>A0ABQ5FEU1_9ASTR</name>
<dbReference type="Proteomes" id="UP001151760">
    <property type="component" value="Unassembled WGS sequence"/>
</dbReference>
<accession>A0ABQ5FEU1</accession>
<proteinExistence type="predicted"/>
<protein>
    <submittedName>
        <fullName evidence="1">Uncharacterized protein</fullName>
    </submittedName>
</protein>
<evidence type="ECO:0000313" key="2">
    <source>
        <dbReference type="Proteomes" id="UP001151760"/>
    </source>
</evidence>
<sequence length="175" mass="19884">MNNQPFSIMEKEYLYLDHKAWTPMDFYGPGSGSHGLVPSWCVIFDLEPLSLSFDFVFSSKIFKSFPSCGDESDSAGMRSLHHHQYLHLYVQFMRTSLTGFPPQSVRSSNANALDSPYLLVLVIRTSQSRQHDKSESDKSRKSPTVVLFDVDTRRISIVIVNTKEYHSDILAKSQG</sequence>
<organism evidence="1 2">
    <name type="scientific">Tanacetum coccineum</name>
    <dbReference type="NCBI Taxonomy" id="301880"/>
    <lineage>
        <taxon>Eukaryota</taxon>
        <taxon>Viridiplantae</taxon>
        <taxon>Streptophyta</taxon>
        <taxon>Embryophyta</taxon>
        <taxon>Tracheophyta</taxon>
        <taxon>Spermatophyta</taxon>
        <taxon>Magnoliopsida</taxon>
        <taxon>eudicotyledons</taxon>
        <taxon>Gunneridae</taxon>
        <taxon>Pentapetalae</taxon>
        <taxon>asterids</taxon>
        <taxon>campanulids</taxon>
        <taxon>Asterales</taxon>
        <taxon>Asteraceae</taxon>
        <taxon>Asteroideae</taxon>
        <taxon>Anthemideae</taxon>
        <taxon>Anthemidinae</taxon>
        <taxon>Tanacetum</taxon>
    </lineage>
</organism>
<comment type="caution">
    <text evidence="1">The sequence shown here is derived from an EMBL/GenBank/DDBJ whole genome shotgun (WGS) entry which is preliminary data.</text>
</comment>
<dbReference type="EMBL" id="BQNB010017287">
    <property type="protein sequence ID" value="GJT61443.1"/>
    <property type="molecule type" value="Genomic_DNA"/>
</dbReference>
<keyword evidence="2" id="KW-1185">Reference proteome</keyword>
<reference evidence="1" key="2">
    <citation type="submission" date="2022-01" db="EMBL/GenBank/DDBJ databases">
        <authorList>
            <person name="Yamashiro T."/>
            <person name="Shiraishi A."/>
            <person name="Satake H."/>
            <person name="Nakayama K."/>
        </authorList>
    </citation>
    <scope>NUCLEOTIDE SEQUENCE</scope>
</reference>
<evidence type="ECO:0000313" key="1">
    <source>
        <dbReference type="EMBL" id="GJT61443.1"/>
    </source>
</evidence>
<reference evidence="1" key="1">
    <citation type="journal article" date="2022" name="Int. J. Mol. Sci.">
        <title>Draft Genome of Tanacetum Coccineum: Genomic Comparison of Closely Related Tanacetum-Family Plants.</title>
        <authorList>
            <person name="Yamashiro T."/>
            <person name="Shiraishi A."/>
            <person name="Nakayama K."/>
            <person name="Satake H."/>
        </authorList>
    </citation>
    <scope>NUCLEOTIDE SEQUENCE</scope>
</reference>